<protein>
    <submittedName>
        <fullName evidence="3">Uncharacterized protein</fullName>
    </submittedName>
</protein>
<dbReference type="InParanoid" id="A0A1Y2FHL4"/>
<proteinExistence type="predicted"/>
<dbReference type="Proteomes" id="UP000193467">
    <property type="component" value="Unassembled WGS sequence"/>
</dbReference>
<organism evidence="3 4">
    <name type="scientific">Leucosporidium creatinivorum</name>
    <dbReference type="NCBI Taxonomy" id="106004"/>
    <lineage>
        <taxon>Eukaryota</taxon>
        <taxon>Fungi</taxon>
        <taxon>Dikarya</taxon>
        <taxon>Basidiomycota</taxon>
        <taxon>Pucciniomycotina</taxon>
        <taxon>Microbotryomycetes</taxon>
        <taxon>Leucosporidiales</taxon>
        <taxon>Leucosporidium</taxon>
    </lineage>
</organism>
<reference evidence="3 4" key="1">
    <citation type="submission" date="2016-07" db="EMBL/GenBank/DDBJ databases">
        <title>Pervasive Adenine N6-methylation of Active Genes in Fungi.</title>
        <authorList>
            <consortium name="DOE Joint Genome Institute"/>
            <person name="Mondo S.J."/>
            <person name="Dannebaum R.O."/>
            <person name="Kuo R.C."/>
            <person name="Labutti K."/>
            <person name="Haridas S."/>
            <person name="Kuo A."/>
            <person name="Salamov A."/>
            <person name="Ahrendt S.R."/>
            <person name="Lipzen A."/>
            <person name="Sullivan W."/>
            <person name="Andreopoulos W.B."/>
            <person name="Clum A."/>
            <person name="Lindquist E."/>
            <person name="Daum C."/>
            <person name="Ramamoorthy G.K."/>
            <person name="Gryganskyi A."/>
            <person name="Culley D."/>
            <person name="Magnuson J.K."/>
            <person name="James T.Y."/>
            <person name="O'Malley M.A."/>
            <person name="Stajich J.E."/>
            <person name="Spatafora J.W."/>
            <person name="Visel A."/>
            <person name="Grigoriev I.V."/>
        </authorList>
    </citation>
    <scope>NUCLEOTIDE SEQUENCE [LARGE SCALE GENOMIC DNA]</scope>
    <source>
        <strain evidence="3 4">62-1032</strain>
    </source>
</reference>
<keyword evidence="2" id="KW-1133">Transmembrane helix</keyword>
<feature type="compositionally biased region" description="Low complexity" evidence="1">
    <location>
        <begin position="37"/>
        <end position="56"/>
    </location>
</feature>
<accession>A0A1Y2FHL4</accession>
<keyword evidence="4" id="KW-1185">Reference proteome</keyword>
<keyword evidence="2" id="KW-0812">Transmembrane</keyword>
<feature type="region of interest" description="Disordered" evidence="1">
    <location>
        <begin position="145"/>
        <end position="170"/>
    </location>
</feature>
<comment type="caution">
    <text evidence="3">The sequence shown here is derived from an EMBL/GenBank/DDBJ whole genome shotgun (WGS) entry which is preliminary data.</text>
</comment>
<keyword evidence="2" id="KW-0472">Membrane</keyword>
<name>A0A1Y2FHL4_9BASI</name>
<evidence type="ECO:0000256" key="2">
    <source>
        <dbReference type="SAM" id="Phobius"/>
    </source>
</evidence>
<dbReference type="AlphaFoldDB" id="A0A1Y2FHL4"/>
<evidence type="ECO:0000256" key="1">
    <source>
        <dbReference type="SAM" id="MobiDB-lite"/>
    </source>
</evidence>
<feature type="transmembrane region" description="Helical" evidence="2">
    <location>
        <begin position="12"/>
        <end position="33"/>
    </location>
</feature>
<gene>
    <name evidence="3" type="ORF">BCR35DRAFT_303505</name>
</gene>
<dbReference type="EMBL" id="MCGR01000020">
    <property type="protein sequence ID" value="ORY82884.1"/>
    <property type="molecule type" value="Genomic_DNA"/>
</dbReference>
<evidence type="ECO:0000313" key="3">
    <source>
        <dbReference type="EMBL" id="ORY82884.1"/>
    </source>
</evidence>
<evidence type="ECO:0000313" key="4">
    <source>
        <dbReference type="Proteomes" id="UP000193467"/>
    </source>
</evidence>
<sequence length="220" mass="22681">MAPRRRTPVSTIVAGVGAATLLAGALTWAYYAFNEPTTSTSSSAPSQSTSKSSAAKSKAREGPQPSLTLVVSSFPPSSIIALLSTHFTLHLVIPSPSGSPLSPPPSYAALASSFDLARIIPHETAEGAIHVVRALAGTVVFANGDLPSESTETEQADDGQGSSSQGSMESLPLSRLIKDTRTFVRGVLVVKGDGGEPLGDESRGVAEVQGWEELVARLGV</sequence>
<feature type="region of interest" description="Disordered" evidence="1">
    <location>
        <begin position="37"/>
        <end position="67"/>
    </location>
</feature>